<keyword evidence="7 11" id="KW-0560">Oxidoreductase</keyword>
<sequence>MNILGVIQIADWFLVVVCIGVAFYIWSTWTFNKFKDQGIPGPKPYPIVGTGLSFLIQGFIDSEKNRMRKYGNFYGTFMGRTPQWVIARDELLTEVLVKQFPCFGNRRAFSDGSELVESFLTVLVDEDWKRVRNLLTPTFSSGKLKMMMHQMNKCGAQLAENIGQLTSKPDPAFDTKEVSGCYTMDVIGGTAFGVDVNSLKDPESIFVKHAKKIFSFSLFSPFFLVAFFAPFLLKPLKKMGFQMFPKDSMNFFQEVTEEAIAQRKANTNKGGNTDLIQLMVNAHNIDITDEQKAEATEYGATYEKDTKEKGLKNVEILANGMLFFLAGYDTTATMMSLLLYQLAIEQEVQEKLYNEIQDVIGDKEKVDYNDIMKLQYLDMCINETLRMYPAAPIIDRICSRDVTINGIEFKKGDVVVIPVLGIHFDEKRWPNPEVFNPERFAPEEKKNHGPFDWMPFGYGPRNCVGMRLALLEAKVATVHVLRKHRLVTCEKTKTPLKFDKIGFRVKAGIWISAEPREN</sequence>
<dbReference type="SUPFAM" id="SSF48264">
    <property type="entry name" value="Cytochrome P450"/>
    <property type="match status" value="1"/>
</dbReference>
<evidence type="ECO:0000256" key="5">
    <source>
        <dbReference type="ARBA" id="ARBA00022723"/>
    </source>
</evidence>
<feature type="transmembrane region" description="Helical" evidence="12">
    <location>
        <begin position="12"/>
        <end position="31"/>
    </location>
</feature>
<evidence type="ECO:0000256" key="10">
    <source>
        <dbReference type="PIRSR" id="PIRSR602401-1"/>
    </source>
</evidence>
<evidence type="ECO:0000256" key="3">
    <source>
        <dbReference type="ARBA" id="ARBA00010617"/>
    </source>
</evidence>
<comment type="subcellular location">
    <subcellularLocation>
        <location evidence="2">Endoplasmic reticulum membrane</location>
        <topology evidence="2">Peripheral membrane protein</topology>
    </subcellularLocation>
    <subcellularLocation>
        <location evidence="1">Microsome membrane</location>
        <topology evidence="1">Peripheral membrane protein</topology>
    </subcellularLocation>
</comment>
<comment type="function">
    <text evidence="9">Cytochromes P450 are a group of heme-thiolate monooxygenases. They oxidize a variety of structurally unrelated compounds, including steroids, fatty acids, and xenobiotics.</text>
</comment>
<evidence type="ECO:0000256" key="9">
    <source>
        <dbReference type="ARBA" id="ARBA00043906"/>
    </source>
</evidence>
<dbReference type="GO" id="GO:0005789">
    <property type="term" value="C:endoplasmic reticulum membrane"/>
    <property type="evidence" value="ECO:0007669"/>
    <property type="project" value="UniProtKB-SubCell"/>
</dbReference>
<keyword evidence="12" id="KW-0812">Transmembrane</keyword>
<dbReference type="InterPro" id="IPR017972">
    <property type="entry name" value="Cyt_P450_CS"/>
</dbReference>
<evidence type="ECO:0000256" key="2">
    <source>
        <dbReference type="ARBA" id="ARBA00004406"/>
    </source>
</evidence>
<keyword evidence="8 10" id="KW-0408">Iron</keyword>
<accession>U3KVB5</accession>
<proteinExistence type="evidence at transcript level"/>
<keyword evidence="4 10" id="KW-0349">Heme</keyword>
<evidence type="ECO:0000256" key="1">
    <source>
        <dbReference type="ARBA" id="ARBA00004174"/>
    </source>
</evidence>
<evidence type="ECO:0000256" key="4">
    <source>
        <dbReference type="ARBA" id="ARBA00022617"/>
    </source>
</evidence>
<dbReference type="PROSITE" id="PS00086">
    <property type="entry name" value="CYTOCHROME_P450"/>
    <property type="match status" value="1"/>
</dbReference>
<evidence type="ECO:0000256" key="6">
    <source>
        <dbReference type="ARBA" id="ARBA00022848"/>
    </source>
</evidence>
<name>U3KVB5_PERNU</name>
<dbReference type="PRINTS" id="PR00463">
    <property type="entry name" value="EP450I"/>
</dbReference>
<protein>
    <submittedName>
        <fullName evidence="13">Cytochrome P450</fullName>
    </submittedName>
</protein>
<organism evidence="13">
    <name type="scientific">Perinereis nuntia</name>
    <name type="common">Polychaete worm</name>
    <name type="synonym">Lycoris nuntia</name>
    <dbReference type="NCBI Taxonomy" id="460893"/>
    <lineage>
        <taxon>Eukaryota</taxon>
        <taxon>Metazoa</taxon>
        <taxon>Spiralia</taxon>
        <taxon>Lophotrochozoa</taxon>
        <taxon>Annelida</taxon>
        <taxon>Polychaeta</taxon>
        <taxon>Errantia</taxon>
        <taxon>Phyllodocida</taxon>
        <taxon>Nereididae</taxon>
        <taxon>Perinereis</taxon>
    </lineage>
</organism>
<dbReference type="PRINTS" id="PR00385">
    <property type="entry name" value="P450"/>
</dbReference>
<keyword evidence="12" id="KW-1133">Transmembrane helix</keyword>
<dbReference type="AlphaFoldDB" id="U3KVB5"/>
<dbReference type="EMBL" id="JN704306">
    <property type="protein sequence ID" value="AFP66953.1"/>
    <property type="molecule type" value="mRNA"/>
</dbReference>
<feature type="binding site" description="axial binding residue" evidence="10">
    <location>
        <position position="463"/>
    </location>
    <ligand>
        <name>heme</name>
        <dbReference type="ChEBI" id="CHEBI:30413"/>
    </ligand>
    <ligandPart>
        <name>Fe</name>
        <dbReference type="ChEBI" id="CHEBI:18248"/>
    </ligandPart>
</feature>
<keyword evidence="6" id="KW-0256">Endoplasmic reticulum</keyword>
<dbReference type="GO" id="GO:0020037">
    <property type="term" value="F:heme binding"/>
    <property type="evidence" value="ECO:0007669"/>
    <property type="project" value="InterPro"/>
</dbReference>
<dbReference type="GO" id="GO:0005506">
    <property type="term" value="F:iron ion binding"/>
    <property type="evidence" value="ECO:0007669"/>
    <property type="project" value="InterPro"/>
</dbReference>
<evidence type="ECO:0000256" key="7">
    <source>
        <dbReference type="ARBA" id="ARBA00023002"/>
    </source>
</evidence>
<dbReference type="InterPro" id="IPR001128">
    <property type="entry name" value="Cyt_P450"/>
</dbReference>
<dbReference type="PANTHER" id="PTHR24302:SF15">
    <property type="entry name" value="FATTY-ACID PEROXYGENASE"/>
    <property type="match status" value="1"/>
</dbReference>
<reference evidence="13" key="1">
    <citation type="submission" date="2011-09" db="EMBL/GenBank/DDBJ databases">
        <authorList>
            <person name="Won E.-J."/>
        </authorList>
    </citation>
    <scope>NUCLEOTIDE SEQUENCE</scope>
</reference>
<dbReference type="GO" id="GO:0016705">
    <property type="term" value="F:oxidoreductase activity, acting on paired donors, with incorporation or reduction of molecular oxygen"/>
    <property type="evidence" value="ECO:0007669"/>
    <property type="project" value="InterPro"/>
</dbReference>
<keyword evidence="11" id="KW-0503">Monooxygenase</keyword>
<evidence type="ECO:0000256" key="12">
    <source>
        <dbReference type="SAM" id="Phobius"/>
    </source>
</evidence>
<gene>
    <name evidence="13" type="primary">CYP432A1</name>
</gene>
<evidence type="ECO:0000256" key="11">
    <source>
        <dbReference type="RuleBase" id="RU000461"/>
    </source>
</evidence>
<dbReference type="PANTHER" id="PTHR24302">
    <property type="entry name" value="CYTOCHROME P450 FAMILY 3"/>
    <property type="match status" value="1"/>
</dbReference>
<comment type="cofactor">
    <cofactor evidence="10">
        <name>heme</name>
        <dbReference type="ChEBI" id="CHEBI:30413"/>
    </cofactor>
</comment>
<dbReference type="InterPro" id="IPR002401">
    <property type="entry name" value="Cyt_P450_E_grp-I"/>
</dbReference>
<comment type="similarity">
    <text evidence="3 11">Belongs to the cytochrome P450 family.</text>
</comment>
<keyword evidence="5 10" id="KW-0479">Metal-binding</keyword>
<evidence type="ECO:0000256" key="8">
    <source>
        <dbReference type="ARBA" id="ARBA00023004"/>
    </source>
</evidence>
<dbReference type="GO" id="GO:0008395">
    <property type="term" value="F:steroid hydroxylase activity"/>
    <property type="evidence" value="ECO:0007669"/>
    <property type="project" value="TreeGrafter"/>
</dbReference>
<dbReference type="FunFam" id="1.10.630.10:FF:000042">
    <property type="entry name" value="Cytochrome P450"/>
    <property type="match status" value="1"/>
</dbReference>
<dbReference type="Gene3D" id="1.10.630.10">
    <property type="entry name" value="Cytochrome P450"/>
    <property type="match status" value="1"/>
</dbReference>
<dbReference type="CDD" id="cd11055">
    <property type="entry name" value="CYP3A-like"/>
    <property type="match status" value="1"/>
</dbReference>
<dbReference type="Pfam" id="PF00067">
    <property type="entry name" value="p450"/>
    <property type="match status" value="1"/>
</dbReference>
<feature type="transmembrane region" description="Helical" evidence="12">
    <location>
        <begin position="213"/>
        <end position="233"/>
    </location>
</feature>
<keyword evidence="6" id="KW-0492">Microsome</keyword>
<dbReference type="InterPro" id="IPR036396">
    <property type="entry name" value="Cyt_P450_sf"/>
</dbReference>
<keyword evidence="12" id="KW-0472">Membrane</keyword>
<evidence type="ECO:0000313" key="13">
    <source>
        <dbReference type="EMBL" id="AFP66953.1"/>
    </source>
</evidence>
<dbReference type="InterPro" id="IPR050705">
    <property type="entry name" value="Cytochrome_P450_3A"/>
</dbReference>